<evidence type="ECO:0000256" key="6">
    <source>
        <dbReference type="ARBA" id="ARBA00023136"/>
    </source>
</evidence>
<accession>A0A931DWZ4</accession>
<comment type="similarity">
    <text evidence="7">Belongs to the binding-protein-dependent transport system permease family.</text>
</comment>
<evidence type="ECO:0000313" key="10">
    <source>
        <dbReference type="Proteomes" id="UP000658613"/>
    </source>
</evidence>
<dbReference type="PANTHER" id="PTHR30450:SF14">
    <property type="entry name" value="TRANSPORTER, PERMEASE PROTEIN, PUTATIVE-RELATED"/>
    <property type="match status" value="1"/>
</dbReference>
<gene>
    <name evidence="9" type="ORF">IW254_002053</name>
</gene>
<evidence type="ECO:0000256" key="3">
    <source>
        <dbReference type="ARBA" id="ARBA00022475"/>
    </source>
</evidence>
<feature type="transmembrane region" description="Helical" evidence="7">
    <location>
        <begin position="197"/>
        <end position="220"/>
    </location>
</feature>
<evidence type="ECO:0000256" key="2">
    <source>
        <dbReference type="ARBA" id="ARBA00022448"/>
    </source>
</evidence>
<dbReference type="PANTHER" id="PTHR30450">
    <property type="entry name" value="ABC TRANSPORTER PERMEASE"/>
    <property type="match status" value="1"/>
</dbReference>
<evidence type="ECO:0000259" key="8">
    <source>
        <dbReference type="PROSITE" id="PS50928"/>
    </source>
</evidence>
<feature type="transmembrane region" description="Helical" evidence="7">
    <location>
        <begin position="27"/>
        <end position="49"/>
    </location>
</feature>
<comment type="subcellular location">
    <subcellularLocation>
        <location evidence="1 7">Cell membrane</location>
        <topology evidence="1 7">Multi-pass membrane protein</topology>
    </subcellularLocation>
</comment>
<feature type="transmembrane region" description="Helical" evidence="7">
    <location>
        <begin position="100"/>
        <end position="118"/>
    </location>
</feature>
<comment type="caution">
    <text evidence="9">The sequence shown here is derived from an EMBL/GenBank/DDBJ whole genome shotgun (WGS) entry which is preliminary data.</text>
</comment>
<keyword evidence="6 7" id="KW-0472">Membrane</keyword>
<dbReference type="GO" id="GO:0048473">
    <property type="term" value="P:D-methionine transmembrane transport"/>
    <property type="evidence" value="ECO:0007669"/>
    <property type="project" value="TreeGrafter"/>
</dbReference>
<feature type="domain" description="ABC transmembrane type-1" evidence="8">
    <location>
        <begin position="23"/>
        <end position="216"/>
    </location>
</feature>
<evidence type="ECO:0000256" key="5">
    <source>
        <dbReference type="ARBA" id="ARBA00022989"/>
    </source>
</evidence>
<dbReference type="RefSeq" id="WP_196825366.1">
    <property type="nucleotide sequence ID" value="NZ_CP046980.1"/>
</dbReference>
<keyword evidence="4 7" id="KW-0812">Transmembrane</keyword>
<dbReference type="InterPro" id="IPR035906">
    <property type="entry name" value="MetI-like_sf"/>
</dbReference>
<dbReference type="Proteomes" id="UP000658613">
    <property type="component" value="Unassembled WGS sequence"/>
</dbReference>
<dbReference type="InterPro" id="IPR000515">
    <property type="entry name" value="MetI-like"/>
</dbReference>
<feature type="transmembrane region" description="Helical" evidence="7">
    <location>
        <begin position="152"/>
        <end position="177"/>
    </location>
</feature>
<evidence type="ECO:0000313" key="9">
    <source>
        <dbReference type="EMBL" id="MBG6123084.1"/>
    </source>
</evidence>
<organism evidence="9 10">
    <name type="scientific">Corynebacterium aquatimens</name>
    <dbReference type="NCBI Taxonomy" id="1190508"/>
    <lineage>
        <taxon>Bacteria</taxon>
        <taxon>Bacillati</taxon>
        <taxon>Actinomycetota</taxon>
        <taxon>Actinomycetes</taxon>
        <taxon>Mycobacteriales</taxon>
        <taxon>Corynebacteriaceae</taxon>
        <taxon>Corynebacterium</taxon>
    </lineage>
</organism>
<proteinExistence type="inferred from homology"/>
<evidence type="ECO:0000256" key="7">
    <source>
        <dbReference type="RuleBase" id="RU363032"/>
    </source>
</evidence>
<evidence type="ECO:0000256" key="4">
    <source>
        <dbReference type="ARBA" id="ARBA00022692"/>
    </source>
</evidence>
<dbReference type="SUPFAM" id="SSF161098">
    <property type="entry name" value="MetI-like"/>
    <property type="match status" value="1"/>
</dbReference>
<evidence type="ECO:0000256" key="1">
    <source>
        <dbReference type="ARBA" id="ARBA00004651"/>
    </source>
</evidence>
<keyword evidence="2 7" id="KW-0813">Transport</keyword>
<name>A0A931DWZ4_9CORY</name>
<dbReference type="PROSITE" id="PS50928">
    <property type="entry name" value="ABC_TM1"/>
    <property type="match status" value="1"/>
</dbReference>
<keyword evidence="10" id="KW-1185">Reference proteome</keyword>
<dbReference type="CDD" id="cd06261">
    <property type="entry name" value="TM_PBP2"/>
    <property type="match status" value="1"/>
</dbReference>
<keyword evidence="5 7" id="KW-1133">Transmembrane helix</keyword>
<feature type="transmembrane region" description="Helical" evidence="7">
    <location>
        <begin position="61"/>
        <end position="88"/>
    </location>
</feature>
<dbReference type="EMBL" id="JADOUE010000001">
    <property type="protein sequence ID" value="MBG6123084.1"/>
    <property type="molecule type" value="Genomic_DNA"/>
</dbReference>
<reference evidence="9" key="1">
    <citation type="submission" date="2020-11" db="EMBL/GenBank/DDBJ databases">
        <title>Sequencing the genomes of 1000 actinobacteria strains.</title>
        <authorList>
            <person name="Klenk H.-P."/>
        </authorList>
    </citation>
    <scope>NUCLEOTIDE SEQUENCE</scope>
    <source>
        <strain evidence="9">DSM 45632</strain>
    </source>
</reference>
<protein>
    <submittedName>
        <fullName evidence="9">D-methionine transport system permease protein</fullName>
    </submittedName>
</protein>
<dbReference type="InterPro" id="IPR051322">
    <property type="entry name" value="AA_ABC_Transporter_Permease"/>
</dbReference>
<sequence>MTDVILASGPDWASLREPFIEAFIDTMYMVAVTMVVSGFFGLIMGILLYTTRRGGVLQNSFVYWAINIAVNFFRPIPFIIMIAMLYPITLQVVGTTIGRGAATFVMCVAASFTVARIVEQNLVAIDPGVIEAARAMGASPLRIIRTVIIPEALGPLILGFTFIFIAVIDMSAMAGYIGGGGLGDFAIVNGYRAYEPLVTYAAVIVIVLIVQLAQLLGNLLSRKIMRR</sequence>
<dbReference type="Pfam" id="PF00528">
    <property type="entry name" value="BPD_transp_1"/>
    <property type="match status" value="1"/>
</dbReference>
<dbReference type="Gene3D" id="1.10.3720.10">
    <property type="entry name" value="MetI-like"/>
    <property type="match status" value="1"/>
</dbReference>
<dbReference type="GO" id="GO:0005886">
    <property type="term" value="C:plasma membrane"/>
    <property type="evidence" value="ECO:0007669"/>
    <property type="project" value="UniProtKB-SubCell"/>
</dbReference>
<keyword evidence="3" id="KW-1003">Cell membrane</keyword>
<dbReference type="AlphaFoldDB" id="A0A931DWZ4"/>